<feature type="transmembrane region" description="Helical" evidence="6">
    <location>
        <begin position="57"/>
        <end position="78"/>
    </location>
</feature>
<reference evidence="7" key="1">
    <citation type="submission" date="2020-08" db="EMBL/GenBank/DDBJ databases">
        <title>Sequencing the genomes of 1000 actinobacteria strains.</title>
        <authorList>
            <person name="Klenk H.-P."/>
        </authorList>
    </citation>
    <scope>NUCLEOTIDE SEQUENCE [LARGE SCALE GENOMIC DNA]</scope>
    <source>
        <strain evidence="7">DSM 27064</strain>
    </source>
</reference>
<dbReference type="PANTHER" id="PTHR45649">
    <property type="entry name" value="AMINO-ACID PERMEASE BAT1"/>
    <property type="match status" value="1"/>
</dbReference>
<accession>A0A840DG44</accession>
<evidence type="ECO:0000313" key="7">
    <source>
        <dbReference type="EMBL" id="MBB4071690.1"/>
    </source>
</evidence>
<dbReference type="InterPro" id="IPR002293">
    <property type="entry name" value="AA/rel_permease1"/>
</dbReference>
<dbReference type="AlphaFoldDB" id="A0A840DG44"/>
<feature type="transmembrane region" description="Helical" evidence="6">
    <location>
        <begin position="249"/>
        <end position="272"/>
    </location>
</feature>
<dbReference type="Pfam" id="PF13520">
    <property type="entry name" value="AA_permease_2"/>
    <property type="match status" value="1"/>
</dbReference>
<evidence type="ECO:0000256" key="5">
    <source>
        <dbReference type="ARBA" id="ARBA00023136"/>
    </source>
</evidence>
<feature type="transmembrane region" description="Helical" evidence="6">
    <location>
        <begin position="99"/>
        <end position="120"/>
    </location>
</feature>
<evidence type="ECO:0000256" key="6">
    <source>
        <dbReference type="SAM" id="Phobius"/>
    </source>
</evidence>
<feature type="transmembrane region" description="Helical" evidence="6">
    <location>
        <begin position="165"/>
        <end position="186"/>
    </location>
</feature>
<evidence type="ECO:0000256" key="2">
    <source>
        <dbReference type="ARBA" id="ARBA00022448"/>
    </source>
</evidence>
<feature type="transmembrane region" description="Helical" evidence="6">
    <location>
        <begin position="206"/>
        <end position="229"/>
    </location>
</feature>
<gene>
    <name evidence="7" type="ORF">F5897_001002</name>
</gene>
<evidence type="ECO:0000313" key="8">
    <source>
        <dbReference type="Proteomes" id="UP000571183"/>
    </source>
</evidence>
<dbReference type="Gene3D" id="1.20.1740.10">
    <property type="entry name" value="Amino acid/polyamine transporter I"/>
    <property type="match status" value="1"/>
</dbReference>
<proteinExistence type="predicted"/>
<dbReference type="GO" id="GO:0016020">
    <property type="term" value="C:membrane"/>
    <property type="evidence" value="ECO:0007669"/>
    <property type="project" value="UniProtKB-SubCell"/>
</dbReference>
<evidence type="ECO:0000256" key="3">
    <source>
        <dbReference type="ARBA" id="ARBA00022692"/>
    </source>
</evidence>
<keyword evidence="2" id="KW-0813">Transport</keyword>
<dbReference type="GO" id="GO:0022857">
    <property type="term" value="F:transmembrane transporter activity"/>
    <property type="evidence" value="ECO:0007669"/>
    <property type="project" value="InterPro"/>
</dbReference>
<sequence length="483" mass="51259">MTTQAINTGAVATEADGFKRDMGFWGNLALGFTYLSPVVAVYTTLAIGLGIAGPPAFWVVMLAAVGQLLVALVFGEVVSQYPIAGGIYPWNRRLWGPKWGWFSGWVYTFAICATIASVAYGAGPFLGLVIGVDTSAPLPVVGLAIGIILFATLVNFGGTKLLSQVAFWGFVAEIIATLVIGIWLLVGGRKHDLSVLFMDLRPAELMQSQTFVAALAAAAITGIFLFYGFEACGDVAEEVKNPGVVVPRAMRMTIYVGGMAAAFISLGLILAVPDYQAVMNGTATDPVGEIFVSVFGPNGFKVLMAIVLISFISCVISLQAAASRLLYSMGRDKQLPGSALLTKFNHKRHVPPFAMLAAAVFPIVVVLISLLSPDALLAVISFCSFGIYFAFSMVTVASLRARLKGWKPAGPFKLGAWGLPVTVLALIWQIFGMYIVIRPAEADNWVQSWLVALSAAAVLGFGLIYMFVAKPYSKTTAPAGDAV</sequence>
<feature type="transmembrane region" description="Helical" evidence="6">
    <location>
        <begin position="140"/>
        <end position="158"/>
    </location>
</feature>
<comment type="caution">
    <text evidence="7">The sequence shown here is derived from an EMBL/GenBank/DDBJ whole genome shotgun (WGS) entry which is preliminary data.</text>
</comment>
<feature type="transmembrane region" description="Helical" evidence="6">
    <location>
        <begin position="449"/>
        <end position="468"/>
    </location>
</feature>
<name>A0A840DG44_9MICO</name>
<keyword evidence="4 6" id="KW-1133">Transmembrane helix</keyword>
<evidence type="ECO:0000256" key="1">
    <source>
        <dbReference type="ARBA" id="ARBA00004141"/>
    </source>
</evidence>
<dbReference type="RefSeq" id="WP_233574309.1">
    <property type="nucleotide sequence ID" value="NZ_JACIFD010000008.1"/>
</dbReference>
<keyword evidence="3 6" id="KW-0812">Transmembrane</keyword>
<feature type="transmembrane region" description="Helical" evidence="6">
    <location>
        <begin position="377"/>
        <end position="397"/>
    </location>
</feature>
<dbReference type="PANTHER" id="PTHR45649:SF26">
    <property type="entry name" value="OS04G0435100 PROTEIN"/>
    <property type="match status" value="1"/>
</dbReference>
<feature type="transmembrane region" description="Helical" evidence="6">
    <location>
        <begin position="302"/>
        <end position="327"/>
    </location>
</feature>
<feature type="transmembrane region" description="Helical" evidence="6">
    <location>
        <begin position="417"/>
        <end position="437"/>
    </location>
</feature>
<keyword evidence="8" id="KW-1185">Reference proteome</keyword>
<dbReference type="EMBL" id="JACIFD010000008">
    <property type="protein sequence ID" value="MBB4071690.1"/>
    <property type="molecule type" value="Genomic_DNA"/>
</dbReference>
<feature type="transmembrane region" description="Helical" evidence="6">
    <location>
        <begin position="28"/>
        <end position="51"/>
    </location>
</feature>
<dbReference type="PIRSF" id="PIRSF006060">
    <property type="entry name" value="AA_transporter"/>
    <property type="match status" value="1"/>
</dbReference>
<dbReference type="Proteomes" id="UP000571183">
    <property type="component" value="Unassembled WGS sequence"/>
</dbReference>
<organism evidence="7 8">
    <name type="scientific">Canibacter oris</name>
    <dbReference type="NCBI Taxonomy" id="1365628"/>
    <lineage>
        <taxon>Bacteria</taxon>
        <taxon>Bacillati</taxon>
        <taxon>Actinomycetota</taxon>
        <taxon>Actinomycetes</taxon>
        <taxon>Micrococcales</taxon>
        <taxon>Microbacteriaceae</taxon>
        <taxon>Canibacter</taxon>
    </lineage>
</organism>
<comment type="subcellular location">
    <subcellularLocation>
        <location evidence="1">Membrane</location>
        <topology evidence="1">Multi-pass membrane protein</topology>
    </subcellularLocation>
</comment>
<feature type="transmembrane region" description="Helical" evidence="6">
    <location>
        <begin position="353"/>
        <end position="371"/>
    </location>
</feature>
<evidence type="ECO:0000256" key="4">
    <source>
        <dbReference type="ARBA" id="ARBA00022989"/>
    </source>
</evidence>
<keyword evidence="5 6" id="KW-0472">Membrane</keyword>
<protein>
    <submittedName>
        <fullName evidence="7">Amino acid transporter</fullName>
    </submittedName>
</protein>